<dbReference type="PANTHER" id="PTHR43811:SF19">
    <property type="entry name" value="39 KDA FK506-BINDING NUCLEAR PROTEIN"/>
    <property type="match status" value="1"/>
</dbReference>
<dbReference type="PROSITE" id="PS50059">
    <property type="entry name" value="FKBP_PPIASE"/>
    <property type="match status" value="2"/>
</dbReference>
<comment type="similarity">
    <text evidence="2 6">Belongs to the FKBP-type PPIase family.</text>
</comment>
<keyword evidence="7" id="KW-0732">Signal</keyword>
<evidence type="ECO:0000313" key="10">
    <source>
        <dbReference type="Proteomes" id="UP000659388"/>
    </source>
</evidence>
<sequence length="285" mass="31676">MKLKPIILSVSLILTFFLTGCNDDDESFNAADQYKQEQEEITNYLKQNGLSAQTDTSSAELKYIINEKGNGDRISNDDVTLVDITGTLLNGNKFYEKDSIYIRANTWIAGYYILAPYFTVGSKGSMFIPSYYGYGTNAAFDGDLPANTPMRLDVTFRGTQPSFDYEQMVIRKYLDDKDLTAEVDEETGLMYIIEKEGNDNFPTSSSSVNVTYKGTFLNGETFDSGTSSFNLSNLIKGWQILMPYVSEGGSITMFLPSKYAYGSSGAGSIAPYSTLIFKIDLKKIN</sequence>
<dbReference type="PROSITE" id="PS51257">
    <property type="entry name" value="PROKAR_LIPOPROTEIN"/>
    <property type="match status" value="1"/>
</dbReference>
<dbReference type="Pfam" id="PF00254">
    <property type="entry name" value="FKBP_C"/>
    <property type="match status" value="1"/>
</dbReference>
<protein>
    <recommendedName>
        <fullName evidence="6">Peptidyl-prolyl cis-trans isomerase</fullName>
        <ecNumber evidence="6">5.2.1.8</ecNumber>
    </recommendedName>
</protein>
<dbReference type="InterPro" id="IPR001179">
    <property type="entry name" value="PPIase_FKBP_dom"/>
</dbReference>
<dbReference type="InterPro" id="IPR046357">
    <property type="entry name" value="PPIase_dom_sf"/>
</dbReference>
<name>A0A937K262_9BACT</name>
<evidence type="ECO:0000256" key="7">
    <source>
        <dbReference type="SAM" id="SignalP"/>
    </source>
</evidence>
<dbReference type="AlphaFoldDB" id="A0A937K262"/>
<feature type="chain" id="PRO_5037207807" description="Peptidyl-prolyl cis-trans isomerase" evidence="7">
    <location>
        <begin position="21"/>
        <end position="285"/>
    </location>
</feature>
<dbReference type="EMBL" id="JAESIY010000010">
    <property type="protein sequence ID" value="MBL3658030.1"/>
    <property type="molecule type" value="Genomic_DNA"/>
</dbReference>
<evidence type="ECO:0000256" key="4">
    <source>
        <dbReference type="ARBA" id="ARBA00023235"/>
    </source>
</evidence>
<evidence type="ECO:0000256" key="6">
    <source>
        <dbReference type="RuleBase" id="RU003915"/>
    </source>
</evidence>
<dbReference type="SUPFAM" id="SSF54534">
    <property type="entry name" value="FKBP-like"/>
    <property type="match status" value="2"/>
</dbReference>
<dbReference type="PANTHER" id="PTHR43811">
    <property type="entry name" value="FKBP-TYPE PEPTIDYL-PROLYL CIS-TRANS ISOMERASE FKPA"/>
    <property type="match status" value="1"/>
</dbReference>
<evidence type="ECO:0000313" key="9">
    <source>
        <dbReference type="EMBL" id="MBL3658030.1"/>
    </source>
</evidence>
<dbReference type="RefSeq" id="WP_202245822.1">
    <property type="nucleotide sequence ID" value="NZ_JAESIY010000010.1"/>
</dbReference>
<dbReference type="GO" id="GO:0003755">
    <property type="term" value="F:peptidyl-prolyl cis-trans isomerase activity"/>
    <property type="evidence" value="ECO:0007669"/>
    <property type="project" value="UniProtKB-UniRule"/>
</dbReference>
<evidence type="ECO:0000256" key="3">
    <source>
        <dbReference type="ARBA" id="ARBA00023110"/>
    </source>
</evidence>
<gene>
    <name evidence="9" type="ORF">JL102_17900</name>
</gene>
<keyword evidence="10" id="KW-1185">Reference proteome</keyword>
<comment type="caution">
    <text evidence="9">The sequence shown here is derived from an EMBL/GenBank/DDBJ whole genome shotgun (WGS) entry which is preliminary data.</text>
</comment>
<comment type="catalytic activity">
    <reaction evidence="1 5 6">
        <text>[protein]-peptidylproline (omega=180) = [protein]-peptidylproline (omega=0)</text>
        <dbReference type="Rhea" id="RHEA:16237"/>
        <dbReference type="Rhea" id="RHEA-COMP:10747"/>
        <dbReference type="Rhea" id="RHEA-COMP:10748"/>
        <dbReference type="ChEBI" id="CHEBI:83833"/>
        <dbReference type="ChEBI" id="CHEBI:83834"/>
        <dbReference type="EC" id="5.2.1.8"/>
    </reaction>
</comment>
<dbReference type="Gene3D" id="3.10.50.40">
    <property type="match status" value="2"/>
</dbReference>
<evidence type="ECO:0000256" key="1">
    <source>
        <dbReference type="ARBA" id="ARBA00000971"/>
    </source>
</evidence>
<keyword evidence="3 5" id="KW-0697">Rotamase</keyword>
<feature type="signal peptide" evidence="7">
    <location>
        <begin position="1"/>
        <end position="20"/>
    </location>
</feature>
<accession>A0A937K262</accession>
<dbReference type="Proteomes" id="UP000659388">
    <property type="component" value="Unassembled WGS sequence"/>
</dbReference>
<evidence type="ECO:0000256" key="5">
    <source>
        <dbReference type="PROSITE-ProRule" id="PRU00277"/>
    </source>
</evidence>
<evidence type="ECO:0000259" key="8">
    <source>
        <dbReference type="PROSITE" id="PS50059"/>
    </source>
</evidence>
<reference evidence="9" key="1">
    <citation type="submission" date="2021-01" db="EMBL/GenBank/DDBJ databases">
        <title>Fulvivirga kasyanovii gen. nov., sp nov., a novel member of the phylum Bacteroidetes isolated from seawater in a mussel farm.</title>
        <authorList>
            <person name="Zhao L.-H."/>
            <person name="Wang Z.-J."/>
        </authorList>
    </citation>
    <scope>NUCLEOTIDE SEQUENCE</scope>
    <source>
        <strain evidence="9">2943</strain>
    </source>
</reference>
<feature type="domain" description="PPIase FKBP-type" evidence="8">
    <location>
        <begin position="77"/>
        <end position="160"/>
    </location>
</feature>
<evidence type="ECO:0000256" key="2">
    <source>
        <dbReference type="ARBA" id="ARBA00006577"/>
    </source>
</evidence>
<proteinExistence type="inferred from homology"/>
<dbReference type="EC" id="5.2.1.8" evidence="6"/>
<organism evidence="9 10">
    <name type="scientific">Fulvivirga sediminis</name>
    <dbReference type="NCBI Taxonomy" id="2803949"/>
    <lineage>
        <taxon>Bacteria</taxon>
        <taxon>Pseudomonadati</taxon>
        <taxon>Bacteroidota</taxon>
        <taxon>Cytophagia</taxon>
        <taxon>Cytophagales</taxon>
        <taxon>Fulvivirgaceae</taxon>
        <taxon>Fulvivirga</taxon>
    </lineage>
</organism>
<keyword evidence="4 5" id="KW-0413">Isomerase</keyword>
<feature type="domain" description="PPIase FKBP-type" evidence="8">
    <location>
        <begin position="205"/>
        <end position="285"/>
    </location>
</feature>